<reference evidence="1" key="1">
    <citation type="submission" date="2020-03" db="EMBL/GenBank/DDBJ databases">
        <authorList>
            <person name="Weist P."/>
        </authorList>
    </citation>
    <scope>NUCLEOTIDE SEQUENCE</scope>
</reference>
<protein>
    <submittedName>
        <fullName evidence="1">Uncharacterized protein</fullName>
    </submittedName>
</protein>
<organism evidence="1 2">
    <name type="scientific">Pleuronectes platessa</name>
    <name type="common">European plaice</name>
    <dbReference type="NCBI Taxonomy" id="8262"/>
    <lineage>
        <taxon>Eukaryota</taxon>
        <taxon>Metazoa</taxon>
        <taxon>Chordata</taxon>
        <taxon>Craniata</taxon>
        <taxon>Vertebrata</taxon>
        <taxon>Euteleostomi</taxon>
        <taxon>Actinopterygii</taxon>
        <taxon>Neopterygii</taxon>
        <taxon>Teleostei</taxon>
        <taxon>Neoteleostei</taxon>
        <taxon>Acanthomorphata</taxon>
        <taxon>Carangaria</taxon>
        <taxon>Pleuronectiformes</taxon>
        <taxon>Pleuronectoidei</taxon>
        <taxon>Pleuronectidae</taxon>
        <taxon>Pleuronectes</taxon>
    </lineage>
</organism>
<dbReference type="Proteomes" id="UP001153269">
    <property type="component" value="Unassembled WGS sequence"/>
</dbReference>
<dbReference type="EMBL" id="CADEAL010003982">
    <property type="protein sequence ID" value="CAB1448552.1"/>
    <property type="molecule type" value="Genomic_DNA"/>
</dbReference>
<evidence type="ECO:0000313" key="2">
    <source>
        <dbReference type="Proteomes" id="UP001153269"/>
    </source>
</evidence>
<name>A0A9N7VFM7_PLEPL</name>
<evidence type="ECO:0000313" key="1">
    <source>
        <dbReference type="EMBL" id="CAB1448552.1"/>
    </source>
</evidence>
<keyword evidence="2" id="KW-1185">Reference proteome</keyword>
<sequence>MSEVLRHGMRNGGARDLTTDILETVSEPSLMAIIPKLQTYFCLVHRDGLKDLYCNPDTLLGHVDFPTLSESAVQRAPCDHQGCRSTDVHTSTYMSPLNWMAFIKQLQAGLCQPAEKGRVPQR</sequence>
<comment type="caution">
    <text evidence="1">The sequence shown here is derived from an EMBL/GenBank/DDBJ whole genome shotgun (WGS) entry which is preliminary data.</text>
</comment>
<gene>
    <name evidence="1" type="ORF">PLEPLA_LOCUS36204</name>
</gene>
<proteinExistence type="predicted"/>
<dbReference type="AlphaFoldDB" id="A0A9N7VFM7"/>
<accession>A0A9N7VFM7</accession>